<keyword evidence="11" id="KW-1185">Reference proteome</keyword>
<evidence type="ECO:0000256" key="5">
    <source>
        <dbReference type="ARBA" id="ARBA00022801"/>
    </source>
</evidence>
<dbReference type="SUPFAM" id="SSF53474">
    <property type="entry name" value="alpha/beta-Hydrolases"/>
    <property type="match status" value="1"/>
</dbReference>
<dbReference type="InterPro" id="IPR029058">
    <property type="entry name" value="AB_hydrolase_fold"/>
</dbReference>
<dbReference type="FunFam" id="3.40.50.1820:FF:000107">
    <property type="entry name" value="Palmitoyl-protein thioesterase 1"/>
    <property type="match status" value="1"/>
</dbReference>
<dbReference type="GO" id="GO:0006898">
    <property type="term" value="P:receptor-mediated endocytosis"/>
    <property type="evidence" value="ECO:0007669"/>
    <property type="project" value="TreeGrafter"/>
</dbReference>
<dbReference type="Gene3D" id="3.40.50.1820">
    <property type="entry name" value="alpha/beta hydrolase"/>
    <property type="match status" value="1"/>
</dbReference>
<sequence length="293" mass="32648">MANGMMLSVFVCLAALSGCLAVTPVVIWHGMGDSCCNPESMGSIKKIIEKEVKGVYVNSLMIGSNIAADTTNGFFMNANDQITLACSLIAKDSKLQNGYHSIGFSQGGQFLRAVAQRCPNPPMLNLVSVGGQHQGVFGFPKCPGNNSVVCDEVRKLLNLGAYVSLVQAEYWQDPFNEDEYKQYSVFLADINQERTKNATYKANLQKLKNFVMLKFTEDTMVQPKESEWFGFYKPGQDKEVVSLNNSQLYTEDWLGLKAMAATNRLHFLSYPGDHLQFTEEWFIANIVKPFLSQ</sequence>
<evidence type="ECO:0000313" key="11">
    <source>
        <dbReference type="Proteomes" id="UP000242188"/>
    </source>
</evidence>
<dbReference type="Proteomes" id="UP000242188">
    <property type="component" value="Unassembled WGS sequence"/>
</dbReference>
<dbReference type="Pfam" id="PF02089">
    <property type="entry name" value="Palm_thioest"/>
    <property type="match status" value="1"/>
</dbReference>
<evidence type="ECO:0000256" key="6">
    <source>
        <dbReference type="ARBA" id="ARBA00023157"/>
    </source>
</evidence>
<dbReference type="AlphaFoldDB" id="A0A210PJJ1"/>
<dbReference type="PANTHER" id="PTHR11247">
    <property type="entry name" value="PALMITOYL-PROTEIN THIOESTERASE/DOLICHYLDIPHOSPHATASE 1"/>
    <property type="match status" value="1"/>
</dbReference>
<organism evidence="10 11">
    <name type="scientific">Mizuhopecten yessoensis</name>
    <name type="common">Japanese scallop</name>
    <name type="synonym">Patinopecten yessoensis</name>
    <dbReference type="NCBI Taxonomy" id="6573"/>
    <lineage>
        <taxon>Eukaryota</taxon>
        <taxon>Metazoa</taxon>
        <taxon>Spiralia</taxon>
        <taxon>Lophotrochozoa</taxon>
        <taxon>Mollusca</taxon>
        <taxon>Bivalvia</taxon>
        <taxon>Autobranchia</taxon>
        <taxon>Pteriomorphia</taxon>
        <taxon>Pectinida</taxon>
        <taxon>Pectinoidea</taxon>
        <taxon>Pectinidae</taxon>
        <taxon>Mizuhopecten</taxon>
    </lineage>
</organism>
<evidence type="ECO:0000256" key="9">
    <source>
        <dbReference type="SAM" id="SignalP"/>
    </source>
</evidence>
<accession>A0A210PJJ1</accession>
<evidence type="ECO:0000256" key="8">
    <source>
        <dbReference type="ARBA" id="ARBA00031934"/>
    </source>
</evidence>
<dbReference type="EC" id="3.1.2.22" evidence="2"/>
<dbReference type="GO" id="GO:0005764">
    <property type="term" value="C:lysosome"/>
    <property type="evidence" value="ECO:0007669"/>
    <property type="project" value="TreeGrafter"/>
</dbReference>
<protein>
    <recommendedName>
        <fullName evidence="3">Palmitoyl-protein thioesterase 1</fullName>
        <ecNumber evidence="2">3.1.2.22</ecNumber>
    </recommendedName>
    <alternativeName>
        <fullName evidence="8">Palmitoyl-protein hydrolase 1</fullName>
    </alternativeName>
</protein>
<dbReference type="GO" id="GO:0008474">
    <property type="term" value="F:palmitoyl-(protein) hydrolase activity"/>
    <property type="evidence" value="ECO:0007669"/>
    <property type="project" value="UniProtKB-EC"/>
</dbReference>
<keyword evidence="5" id="KW-0378">Hydrolase</keyword>
<evidence type="ECO:0000256" key="1">
    <source>
        <dbReference type="ARBA" id="ARBA00010758"/>
    </source>
</evidence>
<keyword evidence="6" id="KW-1015">Disulfide bond</keyword>
<feature type="chain" id="PRO_5013392660" description="Palmitoyl-protein thioesterase 1" evidence="9">
    <location>
        <begin position="22"/>
        <end position="293"/>
    </location>
</feature>
<proteinExistence type="inferred from homology"/>
<dbReference type="EMBL" id="NEDP02076520">
    <property type="protein sequence ID" value="OWF36658.1"/>
    <property type="molecule type" value="Genomic_DNA"/>
</dbReference>
<comment type="caution">
    <text evidence="10">The sequence shown here is derived from an EMBL/GenBank/DDBJ whole genome shotgun (WGS) entry which is preliminary data.</text>
</comment>
<comment type="similarity">
    <text evidence="1">Belongs to the palmitoyl-protein thioesterase family.</text>
</comment>
<dbReference type="PANTHER" id="PTHR11247:SF8">
    <property type="entry name" value="PALMITOYL-PROTEIN THIOESTERASE 1"/>
    <property type="match status" value="1"/>
</dbReference>
<dbReference type="STRING" id="6573.A0A210PJJ1"/>
<feature type="signal peptide" evidence="9">
    <location>
        <begin position="1"/>
        <end position="21"/>
    </location>
</feature>
<evidence type="ECO:0000256" key="7">
    <source>
        <dbReference type="ARBA" id="ARBA00023180"/>
    </source>
</evidence>
<evidence type="ECO:0000256" key="4">
    <source>
        <dbReference type="ARBA" id="ARBA00022729"/>
    </source>
</evidence>
<evidence type="ECO:0000256" key="3">
    <source>
        <dbReference type="ARBA" id="ARBA00014212"/>
    </source>
</evidence>
<dbReference type="PRINTS" id="PR00414">
    <property type="entry name" value="PPTHIESTRASE"/>
</dbReference>
<name>A0A210PJJ1_MIZYE</name>
<keyword evidence="4 9" id="KW-0732">Signal</keyword>
<dbReference type="InterPro" id="IPR002472">
    <property type="entry name" value="Palm_thioest"/>
</dbReference>
<dbReference type="OrthoDB" id="10263094at2759"/>
<evidence type="ECO:0000256" key="2">
    <source>
        <dbReference type="ARBA" id="ARBA00012423"/>
    </source>
</evidence>
<gene>
    <name evidence="10" type="ORF">KP79_PYT03032</name>
</gene>
<keyword evidence="7" id="KW-0325">Glycoprotein</keyword>
<evidence type="ECO:0000313" key="10">
    <source>
        <dbReference type="EMBL" id="OWF36658.1"/>
    </source>
</evidence>
<reference evidence="10 11" key="1">
    <citation type="journal article" date="2017" name="Nat. Ecol. Evol.">
        <title>Scallop genome provides insights into evolution of bilaterian karyotype and development.</title>
        <authorList>
            <person name="Wang S."/>
            <person name="Zhang J."/>
            <person name="Jiao W."/>
            <person name="Li J."/>
            <person name="Xun X."/>
            <person name="Sun Y."/>
            <person name="Guo X."/>
            <person name="Huan P."/>
            <person name="Dong B."/>
            <person name="Zhang L."/>
            <person name="Hu X."/>
            <person name="Sun X."/>
            <person name="Wang J."/>
            <person name="Zhao C."/>
            <person name="Wang Y."/>
            <person name="Wang D."/>
            <person name="Huang X."/>
            <person name="Wang R."/>
            <person name="Lv J."/>
            <person name="Li Y."/>
            <person name="Zhang Z."/>
            <person name="Liu B."/>
            <person name="Lu W."/>
            <person name="Hui Y."/>
            <person name="Liang J."/>
            <person name="Zhou Z."/>
            <person name="Hou R."/>
            <person name="Li X."/>
            <person name="Liu Y."/>
            <person name="Li H."/>
            <person name="Ning X."/>
            <person name="Lin Y."/>
            <person name="Zhao L."/>
            <person name="Xing Q."/>
            <person name="Dou J."/>
            <person name="Li Y."/>
            <person name="Mao J."/>
            <person name="Guo H."/>
            <person name="Dou H."/>
            <person name="Li T."/>
            <person name="Mu C."/>
            <person name="Jiang W."/>
            <person name="Fu Q."/>
            <person name="Fu X."/>
            <person name="Miao Y."/>
            <person name="Liu J."/>
            <person name="Yu Q."/>
            <person name="Li R."/>
            <person name="Liao H."/>
            <person name="Li X."/>
            <person name="Kong Y."/>
            <person name="Jiang Z."/>
            <person name="Chourrout D."/>
            <person name="Li R."/>
            <person name="Bao Z."/>
        </authorList>
    </citation>
    <scope>NUCLEOTIDE SEQUENCE [LARGE SCALE GENOMIC DNA]</scope>
    <source>
        <strain evidence="10 11">PY_sf001</strain>
    </source>
</reference>